<proteinExistence type="predicted"/>
<dbReference type="PANTHER" id="PTHR43156:SF2">
    <property type="entry name" value="STAGE II SPORULATION PROTEIN E"/>
    <property type="match status" value="1"/>
</dbReference>
<dbReference type="EMBL" id="JARJBC010000005">
    <property type="protein sequence ID" value="MDF3289629.1"/>
    <property type="molecule type" value="Genomic_DNA"/>
</dbReference>
<feature type="domain" description="PPM-type phosphatase" evidence="2">
    <location>
        <begin position="135"/>
        <end position="358"/>
    </location>
</feature>
<dbReference type="Proteomes" id="UP001216579">
    <property type="component" value="Unassembled WGS sequence"/>
</dbReference>
<evidence type="ECO:0000256" key="1">
    <source>
        <dbReference type="ARBA" id="ARBA00022801"/>
    </source>
</evidence>
<evidence type="ECO:0000259" key="2">
    <source>
        <dbReference type="SMART" id="SM00331"/>
    </source>
</evidence>
<reference evidence="3 4" key="1">
    <citation type="submission" date="2023-03" db="EMBL/GenBank/DDBJ databases">
        <title>Draft genome sequence of Streptomyces sp. RB6PN23 isolated from peat swamp forest in Thailand.</title>
        <authorList>
            <person name="Klaysubun C."/>
            <person name="Duangmal K."/>
        </authorList>
    </citation>
    <scope>NUCLEOTIDE SEQUENCE [LARGE SCALE GENOMIC DNA]</scope>
    <source>
        <strain evidence="3 4">RB6PN23</strain>
    </source>
</reference>
<dbReference type="SMART" id="SM00331">
    <property type="entry name" value="PP2C_SIG"/>
    <property type="match status" value="1"/>
</dbReference>
<protein>
    <submittedName>
        <fullName evidence="3">PP2C family protein-serine/threonine phosphatase</fullName>
    </submittedName>
</protein>
<dbReference type="RefSeq" id="WP_276093157.1">
    <property type="nucleotide sequence ID" value="NZ_JARJBC010000005.1"/>
</dbReference>
<evidence type="ECO:0000313" key="4">
    <source>
        <dbReference type="Proteomes" id="UP001216579"/>
    </source>
</evidence>
<dbReference type="InterPro" id="IPR001932">
    <property type="entry name" value="PPM-type_phosphatase-like_dom"/>
</dbReference>
<keyword evidence="4" id="KW-1185">Reference proteome</keyword>
<dbReference type="InterPro" id="IPR036457">
    <property type="entry name" value="PPM-type-like_dom_sf"/>
</dbReference>
<evidence type="ECO:0000313" key="3">
    <source>
        <dbReference type="EMBL" id="MDF3289629.1"/>
    </source>
</evidence>
<dbReference type="PANTHER" id="PTHR43156">
    <property type="entry name" value="STAGE II SPORULATION PROTEIN E-RELATED"/>
    <property type="match status" value="1"/>
</dbReference>
<sequence length="363" mass="38428">MDPAAESWLGLVRWAPTALIGAGVVFDLLTPIQYSGGPLVAVACVAAGATLPLRRTVVVAAAMVVATLWWTFRQGTFGPLHGAVEAGNVIIGALVGLEVNRVISRYGRRLEAVRTVAEAAQLALLPDPPRRLGPLSVAALYRAAQSEARIGGDAYAVEETPYGVRLLMADVRGKGLEAVRAVSVLLGAFREAAEQAADLVELAGRLEHALVREGRRREGDERAEGFVTALVGELDLEHGAVRLLNRGHPSPYLLHEDGGVSTLDPTEPDLPLCMGKLNPQRSAADSFPFPSGATLLLVTDGVTEARDRAGHFYDPAARLAGRGPFGEPRETIDVLVRDVGGWTGGHDADDMAVLALSRTRPSP</sequence>
<dbReference type="Pfam" id="PF07228">
    <property type="entry name" value="SpoIIE"/>
    <property type="match status" value="1"/>
</dbReference>
<comment type="caution">
    <text evidence="3">The sequence shown here is derived from an EMBL/GenBank/DDBJ whole genome shotgun (WGS) entry which is preliminary data.</text>
</comment>
<dbReference type="Gene3D" id="3.60.40.10">
    <property type="entry name" value="PPM-type phosphatase domain"/>
    <property type="match status" value="1"/>
</dbReference>
<dbReference type="InterPro" id="IPR052016">
    <property type="entry name" value="Bact_Sigma-Reg"/>
</dbReference>
<organism evidence="3 4">
    <name type="scientific">Streptomyces silvisoli</name>
    <dbReference type="NCBI Taxonomy" id="3034235"/>
    <lineage>
        <taxon>Bacteria</taxon>
        <taxon>Bacillati</taxon>
        <taxon>Actinomycetota</taxon>
        <taxon>Actinomycetes</taxon>
        <taxon>Kitasatosporales</taxon>
        <taxon>Streptomycetaceae</taxon>
        <taxon>Streptomyces</taxon>
    </lineage>
</organism>
<name>A0ABT5ZJ80_9ACTN</name>
<accession>A0ABT5ZJ80</accession>
<gene>
    <name evidence="3" type="ORF">P3G67_10325</name>
</gene>
<keyword evidence="1" id="KW-0378">Hydrolase</keyword>